<dbReference type="EMBL" id="CP036271">
    <property type="protein sequence ID" value="QDT54470.1"/>
    <property type="molecule type" value="Genomic_DNA"/>
</dbReference>
<dbReference type="RefSeq" id="WP_145030324.1">
    <property type="nucleotide sequence ID" value="NZ_CP036271.1"/>
</dbReference>
<evidence type="ECO:0000313" key="1">
    <source>
        <dbReference type="EMBL" id="QDT54470.1"/>
    </source>
</evidence>
<dbReference type="InParanoid" id="A0A517SEB2"/>
<keyword evidence="2" id="KW-1185">Reference proteome</keyword>
<protein>
    <submittedName>
        <fullName evidence="1">Uncharacterized protein</fullName>
    </submittedName>
</protein>
<dbReference type="KEGG" id="ccos:Pan44_25030"/>
<name>A0A517SEB2_9PLAN</name>
<dbReference type="AlphaFoldDB" id="A0A517SEB2"/>
<organism evidence="1 2">
    <name type="scientific">Caulifigura coniformis</name>
    <dbReference type="NCBI Taxonomy" id="2527983"/>
    <lineage>
        <taxon>Bacteria</taxon>
        <taxon>Pseudomonadati</taxon>
        <taxon>Planctomycetota</taxon>
        <taxon>Planctomycetia</taxon>
        <taxon>Planctomycetales</taxon>
        <taxon>Planctomycetaceae</taxon>
        <taxon>Caulifigura</taxon>
    </lineage>
</organism>
<sequence length="206" mass="23240">MSRIQRRTWLGRDYLVAPVVMLTVGVHNGSGGPLFYPPEEMEKSVPLWNGRPIVLRHPDQYPYSATTPEVLSKQWLGSVFNVAFDGRRLTGEAWFDEERVKVLDYPLWVRLNRSEPVEVSTGLYTSNEPVSETLNGSGYTHVARQHRPDHLAILPDQRGACSLAAGCGLLRNSENRELDQFDELSTSFPFLNSMYEPEPDHAQAVA</sequence>
<dbReference type="OrthoDB" id="283806at2"/>
<reference evidence="1 2" key="1">
    <citation type="submission" date="2019-02" db="EMBL/GenBank/DDBJ databases">
        <title>Deep-cultivation of Planctomycetes and their phenomic and genomic characterization uncovers novel biology.</title>
        <authorList>
            <person name="Wiegand S."/>
            <person name="Jogler M."/>
            <person name="Boedeker C."/>
            <person name="Pinto D."/>
            <person name="Vollmers J."/>
            <person name="Rivas-Marin E."/>
            <person name="Kohn T."/>
            <person name="Peeters S.H."/>
            <person name="Heuer A."/>
            <person name="Rast P."/>
            <person name="Oberbeckmann S."/>
            <person name="Bunk B."/>
            <person name="Jeske O."/>
            <person name="Meyerdierks A."/>
            <person name="Storesund J.E."/>
            <person name="Kallscheuer N."/>
            <person name="Luecker S."/>
            <person name="Lage O.M."/>
            <person name="Pohl T."/>
            <person name="Merkel B.J."/>
            <person name="Hornburger P."/>
            <person name="Mueller R.-W."/>
            <person name="Bruemmer F."/>
            <person name="Labrenz M."/>
            <person name="Spormann A.M."/>
            <person name="Op den Camp H."/>
            <person name="Overmann J."/>
            <person name="Amann R."/>
            <person name="Jetten M.S.M."/>
            <person name="Mascher T."/>
            <person name="Medema M.H."/>
            <person name="Devos D.P."/>
            <person name="Kaster A.-K."/>
            <person name="Ovreas L."/>
            <person name="Rohde M."/>
            <person name="Galperin M.Y."/>
            <person name="Jogler C."/>
        </authorList>
    </citation>
    <scope>NUCLEOTIDE SEQUENCE [LARGE SCALE GENOMIC DNA]</scope>
    <source>
        <strain evidence="1 2">Pan44</strain>
    </source>
</reference>
<dbReference type="Proteomes" id="UP000315700">
    <property type="component" value="Chromosome"/>
</dbReference>
<gene>
    <name evidence="1" type="ORF">Pan44_25030</name>
</gene>
<evidence type="ECO:0000313" key="2">
    <source>
        <dbReference type="Proteomes" id="UP000315700"/>
    </source>
</evidence>
<proteinExistence type="predicted"/>
<accession>A0A517SEB2</accession>